<dbReference type="Gene3D" id="3.30.160.60">
    <property type="entry name" value="Classic Zinc Finger"/>
    <property type="match status" value="13"/>
</dbReference>
<dbReference type="GO" id="GO:0006355">
    <property type="term" value="P:regulation of DNA-templated transcription"/>
    <property type="evidence" value="ECO:0007669"/>
    <property type="project" value="UniProtKB-ARBA"/>
</dbReference>
<feature type="domain" description="C2H2-type" evidence="11">
    <location>
        <begin position="131"/>
        <end position="158"/>
    </location>
</feature>
<keyword evidence="13" id="KW-1185">Reference proteome</keyword>
<feature type="domain" description="C2H2-type" evidence="11">
    <location>
        <begin position="243"/>
        <end position="263"/>
    </location>
</feature>
<feature type="domain" description="C2H2-type" evidence="11">
    <location>
        <begin position="159"/>
        <end position="186"/>
    </location>
</feature>
<reference evidence="12" key="2">
    <citation type="journal article" date="2023" name="BMC Genomics">
        <title>Pest status, molecular evolution, and epigenetic factors derived from the genome assembly of Frankliniella fusca, a thysanopteran phytovirus vector.</title>
        <authorList>
            <person name="Catto M.A."/>
            <person name="Labadie P.E."/>
            <person name="Jacobson A.L."/>
            <person name="Kennedy G.G."/>
            <person name="Srinivasan R."/>
            <person name="Hunt B.G."/>
        </authorList>
    </citation>
    <scope>NUCLEOTIDE SEQUENCE</scope>
    <source>
        <strain evidence="12">PL_HMW_Pooled</strain>
    </source>
</reference>
<feature type="region of interest" description="Disordered" evidence="10">
    <location>
        <begin position="357"/>
        <end position="401"/>
    </location>
</feature>
<evidence type="ECO:0000256" key="5">
    <source>
        <dbReference type="ARBA" id="ARBA00022771"/>
    </source>
</evidence>
<feature type="domain" description="C2H2-type" evidence="11">
    <location>
        <begin position="689"/>
        <end position="716"/>
    </location>
</feature>
<feature type="domain" description="C2H2-type" evidence="11">
    <location>
        <begin position="215"/>
        <end position="242"/>
    </location>
</feature>
<feature type="domain" description="C2H2-type" evidence="11">
    <location>
        <begin position="409"/>
        <end position="436"/>
    </location>
</feature>
<dbReference type="EMBL" id="JAHWGI010000393">
    <property type="protein sequence ID" value="KAK3914783.1"/>
    <property type="molecule type" value="Genomic_DNA"/>
</dbReference>
<feature type="region of interest" description="Disordered" evidence="10">
    <location>
        <begin position="562"/>
        <end position="587"/>
    </location>
</feature>
<feature type="compositionally biased region" description="Basic and acidic residues" evidence="10">
    <location>
        <begin position="639"/>
        <end position="653"/>
    </location>
</feature>
<feature type="domain" description="C2H2-type" evidence="11">
    <location>
        <begin position="745"/>
        <end position="774"/>
    </location>
</feature>
<dbReference type="AlphaFoldDB" id="A0AAE1H553"/>
<dbReference type="PROSITE" id="PS50157">
    <property type="entry name" value="ZINC_FINGER_C2H2_2"/>
    <property type="match status" value="12"/>
</dbReference>
<evidence type="ECO:0000256" key="6">
    <source>
        <dbReference type="ARBA" id="ARBA00022833"/>
    </source>
</evidence>
<keyword evidence="3" id="KW-0479">Metal-binding</keyword>
<accession>A0AAE1H553</accession>
<feature type="compositionally biased region" description="Basic and acidic residues" evidence="10">
    <location>
        <begin position="366"/>
        <end position="375"/>
    </location>
</feature>
<dbReference type="FunFam" id="3.30.160.60:FF:000630">
    <property type="entry name" value="Zinc finger protein 180"/>
    <property type="match status" value="2"/>
</dbReference>
<evidence type="ECO:0000256" key="7">
    <source>
        <dbReference type="ARBA" id="ARBA00023125"/>
    </source>
</evidence>
<feature type="compositionally biased region" description="Basic and acidic residues" evidence="10">
    <location>
        <begin position="21"/>
        <end position="41"/>
    </location>
</feature>
<sequence length="774" mass="87861">MTASCLSTRGQETETQLGRVASEECSIKVSDEKDCNDRGGDGPKPFHQREGVVEESSADQMTLVVSKCYSLRTCKQKTVKQEPTPPSSDEKSKEDRGSVPSVSEAHRNEQDETDRQENDGKPEANKRQRTFFCKYCNRQFSFKSELTKHTLTHTAEKPYECAHCNAKFAWQSVLTRHMGVHTGERPYQCAHCNARFYRKFHLAGHIRKHTGERPYECAHCSAKFTWKSDLSKHIRSHTGDRPFSCNSCARRFSLSSSLARHIKSCKLSGRLWSSILICKFLIHLGYLGQETETQLGRVASEECSIKVSDEKDCNDRGGDGPKPFHQREGVVEESPADQMTLVVSKCYSLRTCKQKTVKQEPTPPSSDEKSKEDRGSVPSVSEAHRNEQDETDRQENDGKPEAHIRVRTLSCKYCRKPFSCKSELIRHTRTHTGEKPYECAHCNARFALKKVLTGHIRVHTGERPYDCAHCDAKFAWKSDLTRHIRVHTGDKPFGCNGCARRFAQSYSLTIHLQSCKNLLYAFSTFKPHGISNGLALLFTGQETETQLGRVAYVECSIRVSDEEDCNDRGGDGPKPFHQREGVGEERSADQMTLVVSNCYCLRDRKQKTDKQEPTPPSSDEKSKEDRGSVPSVSVAQKNGQEETDRQENDRKADANERLRTLSCKYCSKQFSRKSKLIEHTRTHTGEKSFKCGRCNARFIRKSHLTSHFRVHTGERPYECAHCNAKFAWKSDLVRHIRVHTGEKPFGCKGCAKRFGYSGNLAKHVKSCMIQKLCK</sequence>
<feature type="region of interest" description="Disordered" evidence="10">
    <location>
        <begin position="79"/>
        <end position="123"/>
    </location>
</feature>
<feature type="region of interest" description="Disordered" evidence="10">
    <location>
        <begin position="1"/>
        <end position="58"/>
    </location>
</feature>
<evidence type="ECO:0000313" key="12">
    <source>
        <dbReference type="EMBL" id="KAK3914783.1"/>
    </source>
</evidence>
<feature type="compositionally biased region" description="Basic and acidic residues" evidence="10">
    <location>
        <begin position="605"/>
        <end position="627"/>
    </location>
</feature>
<feature type="compositionally biased region" description="Basic and acidic residues" evidence="10">
    <location>
        <begin position="577"/>
        <end position="587"/>
    </location>
</feature>
<organism evidence="12 13">
    <name type="scientific">Frankliniella fusca</name>
    <dbReference type="NCBI Taxonomy" id="407009"/>
    <lineage>
        <taxon>Eukaryota</taxon>
        <taxon>Metazoa</taxon>
        <taxon>Ecdysozoa</taxon>
        <taxon>Arthropoda</taxon>
        <taxon>Hexapoda</taxon>
        <taxon>Insecta</taxon>
        <taxon>Pterygota</taxon>
        <taxon>Neoptera</taxon>
        <taxon>Paraneoptera</taxon>
        <taxon>Thysanoptera</taxon>
        <taxon>Terebrantia</taxon>
        <taxon>Thripoidea</taxon>
        <taxon>Thripidae</taxon>
        <taxon>Frankliniella</taxon>
    </lineage>
</organism>
<evidence type="ECO:0000256" key="9">
    <source>
        <dbReference type="PROSITE-ProRule" id="PRU00042"/>
    </source>
</evidence>
<dbReference type="InterPro" id="IPR050826">
    <property type="entry name" value="Krueppel_C2H2_ZnFinger"/>
</dbReference>
<feature type="compositionally biased region" description="Polar residues" evidence="10">
    <location>
        <begin position="1"/>
        <end position="16"/>
    </location>
</feature>
<evidence type="ECO:0000256" key="4">
    <source>
        <dbReference type="ARBA" id="ARBA00022737"/>
    </source>
</evidence>
<keyword evidence="6" id="KW-0862">Zinc</keyword>
<dbReference type="InterPro" id="IPR036236">
    <property type="entry name" value="Znf_C2H2_sf"/>
</dbReference>
<dbReference type="PANTHER" id="PTHR24377">
    <property type="entry name" value="IP01015P-RELATED"/>
    <property type="match status" value="1"/>
</dbReference>
<feature type="domain" description="C2H2-type" evidence="11">
    <location>
        <begin position="661"/>
        <end position="688"/>
    </location>
</feature>
<dbReference type="FunFam" id="3.30.160.60:FF:001498">
    <property type="entry name" value="Zinc finger protein 404"/>
    <property type="match status" value="1"/>
</dbReference>
<feature type="domain" description="C2H2-type" evidence="11">
    <location>
        <begin position="187"/>
        <end position="214"/>
    </location>
</feature>
<keyword evidence="4" id="KW-0677">Repeat</keyword>
<dbReference type="FunFam" id="3.30.160.60:FF:000446">
    <property type="entry name" value="Zinc finger protein"/>
    <property type="match status" value="2"/>
</dbReference>
<comment type="caution">
    <text evidence="12">The sequence shown here is derived from an EMBL/GenBank/DDBJ whole genome shotgun (WGS) entry which is preliminary data.</text>
</comment>
<comment type="subcellular location">
    <subcellularLocation>
        <location evidence="1">Nucleus</location>
    </subcellularLocation>
</comment>
<reference evidence="12" key="1">
    <citation type="submission" date="2021-07" db="EMBL/GenBank/DDBJ databases">
        <authorList>
            <person name="Catto M.A."/>
            <person name="Jacobson A."/>
            <person name="Kennedy G."/>
            <person name="Labadie P."/>
            <person name="Hunt B.G."/>
            <person name="Srinivasan R."/>
        </authorList>
    </citation>
    <scope>NUCLEOTIDE SEQUENCE</scope>
    <source>
        <strain evidence="12">PL_HMW_Pooled</strain>
        <tissue evidence="12">Head</tissue>
    </source>
</reference>
<feature type="domain" description="C2H2-type" evidence="11">
    <location>
        <begin position="437"/>
        <end position="464"/>
    </location>
</feature>
<dbReference type="GO" id="GO:0005634">
    <property type="term" value="C:nucleus"/>
    <property type="evidence" value="ECO:0007669"/>
    <property type="project" value="UniProtKB-SubCell"/>
</dbReference>
<dbReference type="GO" id="GO:0003677">
    <property type="term" value="F:DNA binding"/>
    <property type="evidence" value="ECO:0007669"/>
    <property type="project" value="UniProtKB-KW"/>
</dbReference>
<dbReference type="SMART" id="SM00355">
    <property type="entry name" value="ZnF_C2H2"/>
    <property type="match status" value="13"/>
</dbReference>
<gene>
    <name evidence="12" type="ORF">KUF71_024278</name>
</gene>
<evidence type="ECO:0000256" key="1">
    <source>
        <dbReference type="ARBA" id="ARBA00004123"/>
    </source>
</evidence>
<dbReference type="FunFam" id="3.30.160.60:FF:000624">
    <property type="entry name" value="zinc finger protein 697"/>
    <property type="match status" value="2"/>
</dbReference>
<feature type="region of interest" description="Disordered" evidence="10">
    <location>
        <begin position="310"/>
        <end position="334"/>
    </location>
</feature>
<feature type="region of interest" description="Disordered" evidence="10">
    <location>
        <begin position="605"/>
        <end position="653"/>
    </location>
</feature>
<evidence type="ECO:0000313" key="13">
    <source>
        <dbReference type="Proteomes" id="UP001219518"/>
    </source>
</evidence>
<dbReference type="FunFam" id="3.30.160.60:FF:002343">
    <property type="entry name" value="Zinc finger protein 33A"/>
    <property type="match status" value="2"/>
</dbReference>
<keyword evidence="8" id="KW-0539">Nucleus</keyword>
<dbReference type="SUPFAM" id="SSF57667">
    <property type="entry name" value="beta-beta-alpha zinc fingers"/>
    <property type="match status" value="7"/>
</dbReference>
<feature type="compositionally biased region" description="Basic and acidic residues" evidence="10">
    <location>
        <begin position="104"/>
        <end position="123"/>
    </location>
</feature>
<feature type="compositionally biased region" description="Basic and acidic residues" evidence="10">
    <location>
        <begin position="382"/>
        <end position="401"/>
    </location>
</feature>
<dbReference type="PROSITE" id="PS00028">
    <property type="entry name" value="ZINC_FINGER_C2H2_1"/>
    <property type="match status" value="10"/>
</dbReference>
<dbReference type="FunFam" id="3.30.160.60:FF:000218">
    <property type="entry name" value="Zinc finger protein 10"/>
    <property type="match status" value="1"/>
</dbReference>
<dbReference type="InterPro" id="IPR013087">
    <property type="entry name" value="Znf_C2H2_type"/>
</dbReference>
<dbReference type="FunFam" id="3.30.160.60:FF:000710">
    <property type="entry name" value="Zinc finger protein 768"/>
    <property type="match status" value="1"/>
</dbReference>
<feature type="domain" description="C2H2-type" evidence="11">
    <location>
        <begin position="717"/>
        <end position="744"/>
    </location>
</feature>
<feature type="compositionally biased region" description="Basic and acidic residues" evidence="10">
    <location>
        <begin position="310"/>
        <end position="319"/>
    </location>
</feature>
<dbReference type="GO" id="GO:0008270">
    <property type="term" value="F:zinc ion binding"/>
    <property type="evidence" value="ECO:0007669"/>
    <property type="project" value="UniProtKB-KW"/>
</dbReference>
<evidence type="ECO:0000256" key="3">
    <source>
        <dbReference type="ARBA" id="ARBA00022723"/>
    </source>
</evidence>
<feature type="compositionally biased region" description="Basic and acidic residues" evidence="10">
    <location>
        <begin position="88"/>
        <end position="97"/>
    </location>
</feature>
<dbReference type="Proteomes" id="UP001219518">
    <property type="component" value="Unassembled WGS sequence"/>
</dbReference>
<proteinExistence type="inferred from homology"/>
<comment type="similarity">
    <text evidence="2">Belongs to the krueppel C2H2-type zinc-finger protein family.</text>
</comment>
<name>A0AAE1H553_9NEOP</name>
<evidence type="ECO:0000259" key="11">
    <source>
        <dbReference type="PROSITE" id="PS50157"/>
    </source>
</evidence>
<keyword evidence="7" id="KW-0238">DNA-binding</keyword>
<evidence type="ECO:0000256" key="2">
    <source>
        <dbReference type="ARBA" id="ARBA00006991"/>
    </source>
</evidence>
<evidence type="ECO:0000256" key="10">
    <source>
        <dbReference type="SAM" id="MobiDB-lite"/>
    </source>
</evidence>
<evidence type="ECO:0000256" key="8">
    <source>
        <dbReference type="ARBA" id="ARBA00023242"/>
    </source>
</evidence>
<dbReference type="Pfam" id="PF00096">
    <property type="entry name" value="zf-C2H2"/>
    <property type="match status" value="6"/>
</dbReference>
<dbReference type="FunFam" id="3.30.160.60:FF:000045">
    <property type="entry name" value="ZFP69 zinc finger protein B"/>
    <property type="match status" value="1"/>
</dbReference>
<feature type="domain" description="C2H2-type" evidence="11">
    <location>
        <begin position="465"/>
        <end position="492"/>
    </location>
</feature>
<protein>
    <submittedName>
        <fullName evidence="12">Zinc finger protein Xfin</fullName>
    </submittedName>
</protein>
<keyword evidence="5 9" id="KW-0863">Zinc-finger</keyword>